<reference evidence="10" key="2">
    <citation type="journal article" date="2020" name="Nat. Commun.">
        <title>Large-scale genome sequencing of mycorrhizal fungi provides insights into the early evolution of symbiotic traits.</title>
        <authorList>
            <person name="Miyauchi S."/>
            <person name="Kiss E."/>
            <person name="Kuo A."/>
            <person name="Drula E."/>
            <person name="Kohler A."/>
            <person name="Sanchez-Garcia M."/>
            <person name="Morin E."/>
            <person name="Andreopoulos B."/>
            <person name="Barry K.W."/>
            <person name="Bonito G."/>
            <person name="Buee M."/>
            <person name="Carver A."/>
            <person name="Chen C."/>
            <person name="Cichocki N."/>
            <person name="Clum A."/>
            <person name="Culley D."/>
            <person name="Crous P.W."/>
            <person name="Fauchery L."/>
            <person name="Girlanda M."/>
            <person name="Hayes R.D."/>
            <person name="Keri Z."/>
            <person name="LaButti K."/>
            <person name="Lipzen A."/>
            <person name="Lombard V."/>
            <person name="Magnuson J."/>
            <person name="Maillard F."/>
            <person name="Murat C."/>
            <person name="Nolan M."/>
            <person name="Ohm R.A."/>
            <person name="Pangilinan J."/>
            <person name="Pereira M.F."/>
            <person name="Perotto S."/>
            <person name="Peter M."/>
            <person name="Pfister S."/>
            <person name="Riley R."/>
            <person name="Sitrit Y."/>
            <person name="Stielow J.B."/>
            <person name="Szollosi G."/>
            <person name="Zifcakova L."/>
            <person name="Stursova M."/>
            <person name="Spatafora J.W."/>
            <person name="Tedersoo L."/>
            <person name="Vaario L.M."/>
            <person name="Yamada A."/>
            <person name="Yan M."/>
            <person name="Wang P."/>
            <person name="Xu J."/>
            <person name="Bruns T."/>
            <person name="Baldrian P."/>
            <person name="Vilgalys R."/>
            <person name="Dunand C."/>
            <person name="Henrissat B."/>
            <person name="Grigoriev I.V."/>
            <person name="Hibbett D."/>
            <person name="Nagy L.G."/>
            <person name="Martin F.M."/>
        </authorList>
    </citation>
    <scope>NUCLEOTIDE SEQUENCE</scope>
    <source>
        <strain evidence="10">Prilba</strain>
    </source>
</reference>
<dbReference type="GO" id="GO:0008270">
    <property type="term" value="F:zinc ion binding"/>
    <property type="evidence" value="ECO:0007669"/>
    <property type="project" value="InterPro"/>
</dbReference>
<dbReference type="OrthoDB" id="5575144at2759"/>
<evidence type="ECO:0000256" key="8">
    <source>
        <dbReference type="SAM" id="MobiDB-lite"/>
    </source>
</evidence>
<dbReference type="GO" id="GO:0000981">
    <property type="term" value="F:DNA-binding transcription factor activity, RNA polymerase II-specific"/>
    <property type="evidence" value="ECO:0007669"/>
    <property type="project" value="InterPro"/>
</dbReference>
<dbReference type="Gene3D" id="4.10.240.10">
    <property type="entry name" value="Zn(2)-C6 fungal-type DNA-binding domain"/>
    <property type="match status" value="1"/>
</dbReference>
<keyword evidence="11" id="KW-1185">Reference proteome</keyword>
<dbReference type="InterPro" id="IPR036864">
    <property type="entry name" value="Zn2-C6_fun-type_DNA-bd_sf"/>
</dbReference>
<evidence type="ECO:0000313" key="11">
    <source>
        <dbReference type="Proteomes" id="UP000759537"/>
    </source>
</evidence>
<dbReference type="PROSITE" id="PS50048">
    <property type="entry name" value="ZN2_CY6_FUNGAL_2"/>
    <property type="match status" value="1"/>
</dbReference>
<dbReference type="PANTHER" id="PTHR47659:SF7">
    <property type="entry name" value="FUNGAL TRANSCRIPTIONAL REGULATORY PROTEIN, N-TERMINAL DOMAIN-CONTAINING PROTEIN"/>
    <property type="match status" value="1"/>
</dbReference>
<evidence type="ECO:0000256" key="1">
    <source>
        <dbReference type="ARBA" id="ARBA00022723"/>
    </source>
</evidence>
<feature type="compositionally biased region" description="Polar residues" evidence="8">
    <location>
        <begin position="273"/>
        <end position="290"/>
    </location>
</feature>
<proteinExistence type="predicted"/>
<keyword evidence="6" id="KW-0539">Nucleus</keyword>
<dbReference type="GO" id="GO:0003677">
    <property type="term" value="F:DNA binding"/>
    <property type="evidence" value="ECO:0007669"/>
    <property type="project" value="UniProtKB-KW"/>
</dbReference>
<feature type="compositionally biased region" description="Basic residues" evidence="8">
    <location>
        <begin position="152"/>
        <end position="162"/>
    </location>
</feature>
<dbReference type="EMBL" id="WHVB01000017">
    <property type="protein sequence ID" value="KAF8474397.1"/>
    <property type="molecule type" value="Genomic_DNA"/>
</dbReference>
<evidence type="ECO:0000256" key="7">
    <source>
        <dbReference type="ARBA" id="ARBA00040903"/>
    </source>
</evidence>
<protein>
    <recommendedName>
        <fullName evidence="7">Transcription activator of gluconeogenesis ERT1</fullName>
    </recommendedName>
</protein>
<feature type="compositionally biased region" description="Low complexity" evidence="8">
    <location>
        <begin position="326"/>
        <end position="344"/>
    </location>
</feature>
<feature type="region of interest" description="Disordered" evidence="8">
    <location>
        <begin position="1"/>
        <end position="65"/>
    </location>
</feature>
<organism evidence="10 11">
    <name type="scientific">Russula ochroleuca</name>
    <dbReference type="NCBI Taxonomy" id="152965"/>
    <lineage>
        <taxon>Eukaryota</taxon>
        <taxon>Fungi</taxon>
        <taxon>Dikarya</taxon>
        <taxon>Basidiomycota</taxon>
        <taxon>Agaricomycotina</taxon>
        <taxon>Agaricomycetes</taxon>
        <taxon>Russulales</taxon>
        <taxon>Russulaceae</taxon>
        <taxon>Russula</taxon>
    </lineage>
</organism>
<evidence type="ECO:0000256" key="5">
    <source>
        <dbReference type="ARBA" id="ARBA00023163"/>
    </source>
</evidence>
<feature type="region of interest" description="Disordered" evidence="8">
    <location>
        <begin position="223"/>
        <end position="374"/>
    </location>
</feature>
<name>A0A9P5MQK7_9AGAM</name>
<sequence length="374" mass="39008">MSGDQEKSTSTGAEQPPNPPALPQYPPQPFPGAPYPPPPGAYTWYYPPPADPNGDPNAPPPGPYVMFPPPGIMYGYPPPPTPAQVPQGYGPFPAPPPAAAARAKRKQVKMACTNCASACKRCDEARPCQRCQKYGLTDSCVDGVRKARKVGVKRGPYKRKSKAQASETSPYPGFPPNGEGSWVAPSDQADSALPGATPAIAAQYMPPEGYWPYPYYPPPPGYVPPPPDGHANGDGTPHGQPPHHPAYYPIHPGYPPMPIYPPPPGAYGPIPTLTGQAPATEQTASNQAATSDDERAVVERPKKKKRVGGEEGVSKSGKKSKRGTNPTSDAPTVVVATVPAPASDDSPDDHGSPVAHNGSGNVGGEPLPPVIAAA</sequence>
<dbReference type="InterPro" id="IPR050335">
    <property type="entry name" value="ERT1_acuK_gluconeogen_tf"/>
</dbReference>
<evidence type="ECO:0000259" key="9">
    <source>
        <dbReference type="PROSITE" id="PS50048"/>
    </source>
</evidence>
<keyword evidence="4" id="KW-0238">DNA-binding</keyword>
<feature type="compositionally biased region" description="Pro residues" evidence="8">
    <location>
        <begin position="252"/>
        <end position="266"/>
    </location>
</feature>
<evidence type="ECO:0000256" key="4">
    <source>
        <dbReference type="ARBA" id="ARBA00023125"/>
    </source>
</evidence>
<keyword evidence="5" id="KW-0804">Transcription</keyword>
<feature type="domain" description="Zn(2)-C6 fungal-type" evidence="9">
    <location>
        <begin position="111"/>
        <end position="142"/>
    </location>
</feature>
<keyword evidence="3" id="KW-0805">Transcription regulation</keyword>
<evidence type="ECO:0000256" key="6">
    <source>
        <dbReference type="ARBA" id="ARBA00023242"/>
    </source>
</evidence>
<dbReference type="SMART" id="SM00066">
    <property type="entry name" value="GAL4"/>
    <property type="match status" value="1"/>
</dbReference>
<comment type="caution">
    <text evidence="10">The sequence shown here is derived from an EMBL/GenBank/DDBJ whole genome shotgun (WGS) entry which is preliminary data.</text>
</comment>
<evidence type="ECO:0000256" key="3">
    <source>
        <dbReference type="ARBA" id="ARBA00023015"/>
    </source>
</evidence>
<dbReference type="PRINTS" id="PR01217">
    <property type="entry name" value="PRICHEXTENSN"/>
</dbReference>
<keyword evidence="1" id="KW-0479">Metal-binding</keyword>
<feature type="compositionally biased region" description="Pro residues" evidence="8">
    <location>
        <begin position="16"/>
        <end position="65"/>
    </location>
</feature>
<evidence type="ECO:0000313" key="10">
    <source>
        <dbReference type="EMBL" id="KAF8474397.1"/>
    </source>
</evidence>
<dbReference type="InterPro" id="IPR001138">
    <property type="entry name" value="Zn2Cys6_DnaBD"/>
</dbReference>
<dbReference type="CDD" id="cd00067">
    <property type="entry name" value="GAL4"/>
    <property type="match status" value="1"/>
</dbReference>
<gene>
    <name evidence="10" type="ORF">DFH94DRAFT_761955</name>
</gene>
<accession>A0A9P5MQK7</accession>
<evidence type="ECO:0000256" key="2">
    <source>
        <dbReference type="ARBA" id="ARBA00022833"/>
    </source>
</evidence>
<keyword evidence="2" id="KW-0862">Zinc</keyword>
<dbReference type="AlphaFoldDB" id="A0A9P5MQK7"/>
<feature type="region of interest" description="Disordered" evidence="8">
    <location>
        <begin position="152"/>
        <end position="187"/>
    </location>
</feature>
<reference evidence="10" key="1">
    <citation type="submission" date="2019-10" db="EMBL/GenBank/DDBJ databases">
        <authorList>
            <consortium name="DOE Joint Genome Institute"/>
            <person name="Kuo A."/>
            <person name="Miyauchi S."/>
            <person name="Kiss E."/>
            <person name="Drula E."/>
            <person name="Kohler A."/>
            <person name="Sanchez-Garcia M."/>
            <person name="Andreopoulos B."/>
            <person name="Barry K.W."/>
            <person name="Bonito G."/>
            <person name="Buee M."/>
            <person name="Carver A."/>
            <person name="Chen C."/>
            <person name="Cichocki N."/>
            <person name="Clum A."/>
            <person name="Culley D."/>
            <person name="Crous P.W."/>
            <person name="Fauchery L."/>
            <person name="Girlanda M."/>
            <person name="Hayes R."/>
            <person name="Keri Z."/>
            <person name="LaButti K."/>
            <person name="Lipzen A."/>
            <person name="Lombard V."/>
            <person name="Magnuson J."/>
            <person name="Maillard F."/>
            <person name="Morin E."/>
            <person name="Murat C."/>
            <person name="Nolan M."/>
            <person name="Ohm R."/>
            <person name="Pangilinan J."/>
            <person name="Pereira M."/>
            <person name="Perotto S."/>
            <person name="Peter M."/>
            <person name="Riley R."/>
            <person name="Sitrit Y."/>
            <person name="Stielow B."/>
            <person name="Szollosi G."/>
            <person name="Zifcakova L."/>
            <person name="Stursova M."/>
            <person name="Spatafora J.W."/>
            <person name="Tedersoo L."/>
            <person name="Vaario L.-M."/>
            <person name="Yamada A."/>
            <person name="Yan M."/>
            <person name="Wang P."/>
            <person name="Xu J."/>
            <person name="Bruns T."/>
            <person name="Baldrian P."/>
            <person name="Vilgalys R."/>
            <person name="Henrissat B."/>
            <person name="Grigoriev I.V."/>
            <person name="Hibbett D."/>
            <person name="Nagy L.G."/>
            <person name="Martin F.M."/>
        </authorList>
    </citation>
    <scope>NUCLEOTIDE SEQUENCE</scope>
    <source>
        <strain evidence="10">Prilba</strain>
    </source>
</reference>
<dbReference type="Proteomes" id="UP000759537">
    <property type="component" value="Unassembled WGS sequence"/>
</dbReference>
<dbReference type="PANTHER" id="PTHR47659">
    <property type="entry name" value="ZN(II)2CYS6 TRANSCRIPTION FACTOR (EUROFUNG)-RELATED"/>
    <property type="match status" value="1"/>
</dbReference>